<proteinExistence type="inferred from homology"/>
<dbReference type="RefSeq" id="WP_165600000.1">
    <property type="nucleotide sequence ID" value="NZ_SORZ01000001.1"/>
</dbReference>
<dbReference type="InterPro" id="IPR017860">
    <property type="entry name" value="Peptidase_M22_CS"/>
</dbReference>
<evidence type="ECO:0000256" key="3">
    <source>
        <dbReference type="ARBA" id="ARBA00022694"/>
    </source>
</evidence>
<comment type="function">
    <text evidence="8">Required for the formation of a threonylcarbamoyl group on adenosine at position 37 (t(6)A37) in tRNAs that read codons beginning with adenine. Is involved in the transfer of the threonylcarbamoyl moiety of threonylcarbamoyl-AMP (TC-AMP) to the N6 group of A37, together with TsaE and TsaB. TsaD likely plays a direct catalytic role in this reaction.</text>
</comment>
<dbReference type="HAMAP" id="MF_01445">
    <property type="entry name" value="TsaD"/>
    <property type="match status" value="1"/>
</dbReference>
<comment type="catalytic activity">
    <reaction evidence="7 8">
        <text>L-threonylcarbamoyladenylate + adenosine(37) in tRNA = N(6)-L-threonylcarbamoyladenosine(37) in tRNA + AMP + H(+)</text>
        <dbReference type="Rhea" id="RHEA:37059"/>
        <dbReference type="Rhea" id="RHEA-COMP:10162"/>
        <dbReference type="Rhea" id="RHEA-COMP:10163"/>
        <dbReference type="ChEBI" id="CHEBI:15378"/>
        <dbReference type="ChEBI" id="CHEBI:73682"/>
        <dbReference type="ChEBI" id="CHEBI:74411"/>
        <dbReference type="ChEBI" id="CHEBI:74418"/>
        <dbReference type="ChEBI" id="CHEBI:456215"/>
        <dbReference type="EC" id="2.3.1.234"/>
    </reaction>
</comment>
<dbReference type="InterPro" id="IPR043129">
    <property type="entry name" value="ATPase_NBD"/>
</dbReference>
<organism evidence="11 12">
    <name type="scientific">Oecophyllibacter saccharovorans</name>
    <dbReference type="NCBI Taxonomy" id="2558360"/>
    <lineage>
        <taxon>Bacteria</taxon>
        <taxon>Pseudomonadati</taxon>
        <taxon>Pseudomonadota</taxon>
        <taxon>Alphaproteobacteria</taxon>
        <taxon>Acetobacterales</taxon>
        <taxon>Acetobacteraceae</taxon>
        <taxon>Oecophyllibacter</taxon>
    </lineage>
</organism>
<dbReference type="NCBIfam" id="TIGR03723">
    <property type="entry name" value="T6A_TsaD_YgjD"/>
    <property type="match status" value="1"/>
</dbReference>
<dbReference type="EMBL" id="SORZ01000001">
    <property type="protein sequence ID" value="TPW35483.1"/>
    <property type="molecule type" value="Genomic_DNA"/>
</dbReference>
<feature type="binding site" evidence="8">
    <location>
        <position position="215"/>
    </location>
    <ligand>
        <name>substrate</name>
    </ligand>
</feature>
<feature type="binding site" evidence="8">
    <location>
        <position position="130"/>
    </location>
    <ligand>
        <name>Fe cation</name>
        <dbReference type="ChEBI" id="CHEBI:24875"/>
    </ligand>
</feature>
<dbReference type="InterPro" id="IPR017861">
    <property type="entry name" value="KAE1/TsaD"/>
</dbReference>
<dbReference type="EC" id="2.3.1.234" evidence="8"/>
<dbReference type="PRINTS" id="PR00789">
    <property type="entry name" value="OSIALOPTASE"/>
</dbReference>
<comment type="similarity">
    <text evidence="8">Belongs to the KAE1 / TsaD family.</text>
</comment>
<comment type="caution">
    <text evidence="11">The sequence shown here is derived from an EMBL/GenBank/DDBJ whole genome shotgun (WGS) entry which is preliminary data.</text>
</comment>
<dbReference type="PANTHER" id="PTHR11735">
    <property type="entry name" value="TRNA N6-ADENOSINE THREONYLCARBAMOYLTRANSFERASE"/>
    <property type="match status" value="1"/>
</dbReference>
<keyword evidence="4 8" id="KW-0479">Metal-binding</keyword>
<dbReference type="Proteomes" id="UP000315037">
    <property type="component" value="Unassembled WGS sequence"/>
</dbReference>
<dbReference type="Gene3D" id="3.30.420.40">
    <property type="match status" value="2"/>
</dbReference>
<reference evidence="11 12" key="1">
    <citation type="submission" date="2019-03" db="EMBL/GenBank/DDBJ databases">
        <title>The complete genome sequence of Neokomagataea sp. Jb2 NBRC113641.</title>
        <authorList>
            <person name="Chua K.-O."/>
            <person name="Chan K.-G."/>
            <person name="See-Too W.-S."/>
        </authorList>
    </citation>
    <scope>NUCLEOTIDE SEQUENCE [LARGE SCALE GENOMIC DNA]</scope>
    <source>
        <strain evidence="11 12">Jb2</strain>
    </source>
</reference>
<feature type="binding site" evidence="8">
    <location>
        <position position="339"/>
    </location>
    <ligand>
        <name>Fe cation</name>
        <dbReference type="ChEBI" id="CHEBI:24875"/>
    </ligand>
</feature>
<evidence type="ECO:0000313" key="11">
    <source>
        <dbReference type="EMBL" id="TPW35483.1"/>
    </source>
</evidence>
<dbReference type="GO" id="GO:0002949">
    <property type="term" value="P:tRNA threonylcarbamoyladenosine modification"/>
    <property type="evidence" value="ECO:0007669"/>
    <property type="project" value="UniProtKB-UniRule"/>
</dbReference>
<evidence type="ECO:0000256" key="9">
    <source>
        <dbReference type="SAM" id="MobiDB-lite"/>
    </source>
</evidence>
<evidence type="ECO:0000256" key="6">
    <source>
        <dbReference type="ARBA" id="ARBA00023315"/>
    </source>
</evidence>
<keyword evidence="6 8" id="KW-0012">Acyltransferase</keyword>
<dbReference type="PANTHER" id="PTHR11735:SF6">
    <property type="entry name" value="TRNA N6-ADENOSINE THREONYLCARBAMOYLTRANSFERASE, MITOCHONDRIAL"/>
    <property type="match status" value="1"/>
</dbReference>
<evidence type="ECO:0000256" key="7">
    <source>
        <dbReference type="ARBA" id="ARBA00048117"/>
    </source>
</evidence>
<keyword evidence="5 8" id="KW-0408">Iron</keyword>
<sequence>MPQRASIPLPSASPVSAPNAPPVLAIESSCDDTGCAILDADGQVLGESLLSQESHAPLGGVVPEIAARAHLEALPALVDLTLERAGLQLDDIAVFAATTGPGLIGGVIVGSTYAKGLAMALNRPFMAINHIEAHVLTPRLPEPAQGPAMTSTKTDSTPPSPAFPYLALLMSGGHCQCVAVEGVGRYRQLGATIDDAAGEAFDKVAKMLGLGWPGGPAVEKLAREGDPHAYNLPRPLKGRAGCDFSFSGLKTAVARQIAPYGMAPLPRQVAADLAASFQQAVADVMVDRAANALALFPEATTLVVAGGVAANTVLRTRLQDLARAHGIGFQAPALRLCTDNAVMIGWAALEHLRQGGPAPDDLDLPPRPRWPLSECRPAPERAAEADQHALAGGRP</sequence>
<comment type="cofactor">
    <cofactor evidence="8">
        <name>Fe(2+)</name>
        <dbReference type="ChEBI" id="CHEBI:29033"/>
    </cofactor>
    <text evidence="8">Binds 1 Fe(2+) ion per subunit.</text>
</comment>
<feature type="region of interest" description="Disordered" evidence="9">
    <location>
        <begin position="357"/>
        <end position="395"/>
    </location>
</feature>
<evidence type="ECO:0000256" key="8">
    <source>
        <dbReference type="HAMAP-Rule" id="MF_01445"/>
    </source>
</evidence>
<accession>A0A506UQU1</accession>
<dbReference type="GO" id="GO:0005506">
    <property type="term" value="F:iron ion binding"/>
    <property type="evidence" value="ECO:0007669"/>
    <property type="project" value="UniProtKB-UniRule"/>
</dbReference>
<feature type="compositionally biased region" description="Basic and acidic residues" evidence="9">
    <location>
        <begin position="377"/>
        <end position="387"/>
    </location>
</feature>
<name>A0A506UQU1_9PROT</name>
<feature type="binding site" evidence="8">
    <location>
        <position position="311"/>
    </location>
    <ligand>
        <name>substrate</name>
    </ligand>
</feature>
<dbReference type="SUPFAM" id="SSF53067">
    <property type="entry name" value="Actin-like ATPase domain"/>
    <property type="match status" value="2"/>
</dbReference>
<evidence type="ECO:0000256" key="2">
    <source>
        <dbReference type="ARBA" id="ARBA00022679"/>
    </source>
</evidence>
<feature type="binding site" evidence="8">
    <location>
        <begin position="169"/>
        <end position="173"/>
    </location>
    <ligand>
        <name>substrate</name>
    </ligand>
</feature>
<feature type="binding site" evidence="8">
    <location>
        <position position="134"/>
    </location>
    <ligand>
        <name>Fe cation</name>
        <dbReference type="ChEBI" id="CHEBI:24875"/>
    </ligand>
</feature>
<feature type="domain" description="Gcp-like" evidence="10">
    <location>
        <begin position="43"/>
        <end position="346"/>
    </location>
</feature>
<comment type="subcellular location">
    <subcellularLocation>
        <location evidence="8">Cytoplasm</location>
    </subcellularLocation>
</comment>
<keyword evidence="12" id="KW-1185">Reference proteome</keyword>
<dbReference type="Pfam" id="PF00814">
    <property type="entry name" value="TsaD"/>
    <property type="match status" value="1"/>
</dbReference>
<protein>
    <recommendedName>
        <fullName evidence="8">tRNA N6-adenosine threonylcarbamoyltransferase</fullName>
        <ecNumber evidence="8">2.3.1.234</ecNumber>
    </recommendedName>
    <alternativeName>
        <fullName evidence="8">N6-L-threonylcarbamoyladenine synthase</fullName>
        <shortName evidence="8">t(6)A synthase</shortName>
    </alternativeName>
    <alternativeName>
        <fullName evidence="8">t(6)A37 threonylcarbamoyladenosine biosynthesis protein TsaD</fullName>
    </alternativeName>
    <alternativeName>
        <fullName evidence="8">tRNA threonylcarbamoyladenosine biosynthesis protein TsaD</fullName>
    </alternativeName>
</protein>
<dbReference type="GO" id="GO:0005737">
    <property type="term" value="C:cytoplasm"/>
    <property type="evidence" value="ECO:0007669"/>
    <property type="project" value="UniProtKB-SubCell"/>
</dbReference>
<dbReference type="AlphaFoldDB" id="A0A506UQU1"/>
<evidence type="ECO:0000256" key="5">
    <source>
        <dbReference type="ARBA" id="ARBA00023004"/>
    </source>
</evidence>
<gene>
    <name evidence="8 11" type="primary">tsaD</name>
    <name evidence="11" type="ORF">E3202_00370</name>
</gene>
<dbReference type="CDD" id="cd24133">
    <property type="entry name" value="ASKHA_NBD_TsaD_bac"/>
    <property type="match status" value="1"/>
</dbReference>
<dbReference type="FunFam" id="3.30.420.40:FF:000040">
    <property type="entry name" value="tRNA N6-adenosine threonylcarbamoyltransferase"/>
    <property type="match status" value="1"/>
</dbReference>
<evidence type="ECO:0000256" key="4">
    <source>
        <dbReference type="ARBA" id="ARBA00022723"/>
    </source>
</evidence>
<dbReference type="InterPro" id="IPR022450">
    <property type="entry name" value="TsaD"/>
</dbReference>
<dbReference type="PROSITE" id="PS01016">
    <property type="entry name" value="GLYCOPROTEASE"/>
    <property type="match status" value="1"/>
</dbReference>
<dbReference type="InterPro" id="IPR000905">
    <property type="entry name" value="Gcp-like_dom"/>
</dbReference>
<feature type="binding site" evidence="8">
    <location>
        <position position="219"/>
    </location>
    <ligand>
        <name>substrate</name>
    </ligand>
</feature>
<dbReference type="GO" id="GO:0061711">
    <property type="term" value="F:tRNA N(6)-L-threonylcarbamoyladenine synthase activity"/>
    <property type="evidence" value="ECO:0007669"/>
    <property type="project" value="UniProtKB-EC"/>
</dbReference>
<keyword evidence="2 8" id="KW-0808">Transferase</keyword>
<dbReference type="NCBIfam" id="TIGR00329">
    <property type="entry name" value="gcp_kae1"/>
    <property type="match status" value="1"/>
</dbReference>
<keyword evidence="1 8" id="KW-0963">Cytoplasm</keyword>
<keyword evidence="3 8" id="KW-0819">tRNA processing</keyword>
<feature type="binding site" evidence="8">
    <location>
        <position position="202"/>
    </location>
    <ligand>
        <name>substrate</name>
    </ligand>
</feature>
<evidence type="ECO:0000256" key="1">
    <source>
        <dbReference type="ARBA" id="ARBA00022490"/>
    </source>
</evidence>
<evidence type="ECO:0000313" key="12">
    <source>
        <dbReference type="Proteomes" id="UP000315037"/>
    </source>
</evidence>
<evidence type="ECO:0000259" key="10">
    <source>
        <dbReference type="Pfam" id="PF00814"/>
    </source>
</evidence>